<feature type="region of interest" description="Disordered" evidence="1">
    <location>
        <begin position="1"/>
        <end position="60"/>
    </location>
</feature>
<reference evidence="2" key="1">
    <citation type="submission" date="2020-02" db="EMBL/GenBank/DDBJ databases">
        <authorList>
            <person name="Meier V. D."/>
        </authorList>
    </citation>
    <scope>NUCLEOTIDE SEQUENCE</scope>
    <source>
        <strain evidence="2">AVDCRST_MAG41</strain>
    </source>
</reference>
<proteinExistence type="predicted"/>
<feature type="non-terminal residue" evidence="2">
    <location>
        <position position="1"/>
    </location>
</feature>
<protein>
    <submittedName>
        <fullName evidence="2">Uncharacterized protein</fullName>
    </submittedName>
</protein>
<accession>A0A6J4IZG6</accession>
<name>A0A6J4IZG6_9ACTN</name>
<dbReference type="AlphaFoldDB" id="A0A6J4IZG6"/>
<evidence type="ECO:0000313" key="2">
    <source>
        <dbReference type="EMBL" id="CAA9263057.1"/>
    </source>
</evidence>
<evidence type="ECO:0000256" key="1">
    <source>
        <dbReference type="SAM" id="MobiDB-lite"/>
    </source>
</evidence>
<gene>
    <name evidence="2" type="ORF">AVDCRST_MAG41-2485</name>
</gene>
<sequence length="60" mass="6136">ATDHGVRARGAGGTDGRREGAGGRVAVRAVHLRTGGDRHADRTAVGGPGRRPRLVRAGPM</sequence>
<feature type="non-terminal residue" evidence="2">
    <location>
        <position position="60"/>
    </location>
</feature>
<dbReference type="EMBL" id="CADCTP010000230">
    <property type="protein sequence ID" value="CAA9263057.1"/>
    <property type="molecule type" value="Genomic_DNA"/>
</dbReference>
<organism evidence="2">
    <name type="scientific">uncultured Mycobacteriales bacterium</name>
    <dbReference type="NCBI Taxonomy" id="581187"/>
    <lineage>
        <taxon>Bacteria</taxon>
        <taxon>Bacillati</taxon>
        <taxon>Actinomycetota</taxon>
        <taxon>Actinomycetes</taxon>
        <taxon>Mycobacteriales</taxon>
        <taxon>environmental samples</taxon>
    </lineage>
</organism>